<evidence type="ECO:0000313" key="9">
    <source>
        <dbReference type="Proteomes" id="UP000050514"/>
    </source>
</evidence>
<comment type="subcellular location">
    <subcellularLocation>
        <location evidence="1">Cell membrane</location>
        <topology evidence="1">Multi-pass membrane protein</topology>
    </subcellularLocation>
</comment>
<protein>
    <recommendedName>
        <fullName evidence="7">Type II secretion system protein GspF domain-containing protein</fullName>
    </recommendedName>
</protein>
<dbReference type="Gene3D" id="1.20.81.30">
    <property type="entry name" value="Type II secretion system (T2SS), domain F"/>
    <property type="match status" value="1"/>
</dbReference>
<dbReference type="PANTHER" id="PTHR35007">
    <property type="entry name" value="INTEGRAL MEMBRANE PROTEIN-RELATED"/>
    <property type="match status" value="1"/>
</dbReference>
<evidence type="ECO:0000256" key="2">
    <source>
        <dbReference type="ARBA" id="ARBA00022475"/>
    </source>
</evidence>
<dbReference type="Pfam" id="PF00482">
    <property type="entry name" value="T2SSF"/>
    <property type="match status" value="1"/>
</dbReference>
<proteinExistence type="predicted"/>
<dbReference type="InterPro" id="IPR018076">
    <property type="entry name" value="T2SS_GspF_dom"/>
</dbReference>
<keyword evidence="2" id="KW-1003">Cell membrane</keyword>
<feature type="transmembrane region" description="Helical" evidence="6">
    <location>
        <begin position="298"/>
        <end position="315"/>
    </location>
</feature>
<dbReference type="PANTHER" id="PTHR35007:SF1">
    <property type="entry name" value="PILUS ASSEMBLY PROTEIN"/>
    <property type="match status" value="1"/>
</dbReference>
<evidence type="ECO:0000256" key="6">
    <source>
        <dbReference type="SAM" id="Phobius"/>
    </source>
</evidence>
<keyword evidence="5 6" id="KW-0472">Membrane</keyword>
<dbReference type="InterPro" id="IPR042094">
    <property type="entry name" value="T2SS_GspF_sf"/>
</dbReference>
<dbReference type="PATRIC" id="fig|360411.5.peg.2522"/>
<dbReference type="EMBL" id="LGHJ01000019">
    <property type="protein sequence ID" value="KPL73912.1"/>
    <property type="molecule type" value="Genomic_DNA"/>
</dbReference>
<evidence type="ECO:0000256" key="1">
    <source>
        <dbReference type="ARBA" id="ARBA00004651"/>
    </source>
</evidence>
<keyword evidence="3 6" id="KW-0812">Transmembrane</keyword>
<dbReference type="AlphaFoldDB" id="A0A0P6XP58"/>
<dbReference type="GO" id="GO:0005886">
    <property type="term" value="C:plasma membrane"/>
    <property type="evidence" value="ECO:0007669"/>
    <property type="project" value="UniProtKB-SubCell"/>
</dbReference>
<evidence type="ECO:0000256" key="5">
    <source>
        <dbReference type="ARBA" id="ARBA00023136"/>
    </source>
</evidence>
<dbReference type="RefSeq" id="WP_061917688.1">
    <property type="nucleotide sequence ID" value="NZ_DF967971.1"/>
</dbReference>
<keyword evidence="9" id="KW-1185">Reference proteome</keyword>
<feature type="transmembrane region" description="Helical" evidence="6">
    <location>
        <begin position="93"/>
        <end position="111"/>
    </location>
</feature>
<feature type="transmembrane region" description="Helical" evidence="6">
    <location>
        <begin position="117"/>
        <end position="134"/>
    </location>
</feature>
<evidence type="ECO:0000313" key="8">
    <source>
        <dbReference type="EMBL" id="KPL73912.1"/>
    </source>
</evidence>
<sequence length="323" mass="36167">MIFSPTMVLLIGGGFAFLLLILGIVVSITSERSMVEERLGRYVETQQQEILSEKGRSTPLTDWLNRRVERSSLGDRISQELSRADIKFRPGEFIALIVISIVVMAGVGYVIGQYSIITAILGAIAGAFLPRFYVKRQQNKRLIRFNEQLSDMLNLMVNGLRAGYSTMQAMEAVSKELPPPISDEFHRVVQEMQLGIPMEKALDNLLKRIPSDDLDLVITAINVQREVGGNLAEILDTISFTIRERVRIKGEIRVLTTQVMYSGKFLSLLPLILIGVLYLLNRDYIMTFFKPESVPCGYIALGVAAILIISGYFTMTKLADIEV</sequence>
<feature type="domain" description="Type II secretion system protein GspF" evidence="7">
    <location>
        <begin position="153"/>
        <end position="278"/>
    </location>
</feature>
<feature type="transmembrane region" description="Helical" evidence="6">
    <location>
        <begin position="259"/>
        <end position="278"/>
    </location>
</feature>
<dbReference type="Proteomes" id="UP000050514">
    <property type="component" value="Unassembled WGS sequence"/>
</dbReference>
<evidence type="ECO:0000259" key="7">
    <source>
        <dbReference type="Pfam" id="PF00482"/>
    </source>
</evidence>
<evidence type="ECO:0000256" key="3">
    <source>
        <dbReference type="ARBA" id="ARBA00022692"/>
    </source>
</evidence>
<keyword evidence="4 6" id="KW-1133">Transmembrane helix</keyword>
<reference evidence="8 9" key="1">
    <citation type="submission" date="2015-07" db="EMBL/GenBank/DDBJ databases">
        <title>Draft genome of Bellilinea caldifistulae DSM 17877.</title>
        <authorList>
            <person name="Hemp J."/>
            <person name="Ward L.M."/>
            <person name="Pace L.A."/>
            <person name="Fischer W.W."/>
        </authorList>
    </citation>
    <scope>NUCLEOTIDE SEQUENCE [LARGE SCALE GENOMIC DNA]</scope>
    <source>
        <strain evidence="8 9">GOMI-1</strain>
    </source>
</reference>
<organism evidence="8 9">
    <name type="scientific">Bellilinea caldifistulae</name>
    <dbReference type="NCBI Taxonomy" id="360411"/>
    <lineage>
        <taxon>Bacteria</taxon>
        <taxon>Bacillati</taxon>
        <taxon>Chloroflexota</taxon>
        <taxon>Anaerolineae</taxon>
        <taxon>Anaerolineales</taxon>
        <taxon>Anaerolineaceae</taxon>
        <taxon>Bellilinea</taxon>
    </lineage>
</organism>
<dbReference type="STRING" id="360411.AC812_14120"/>
<feature type="transmembrane region" description="Helical" evidence="6">
    <location>
        <begin position="6"/>
        <end position="28"/>
    </location>
</feature>
<evidence type="ECO:0000256" key="4">
    <source>
        <dbReference type="ARBA" id="ARBA00022989"/>
    </source>
</evidence>
<comment type="caution">
    <text evidence="8">The sequence shown here is derived from an EMBL/GenBank/DDBJ whole genome shotgun (WGS) entry which is preliminary data.</text>
</comment>
<accession>A0A0P6XP58</accession>
<name>A0A0P6XP58_9CHLR</name>
<gene>
    <name evidence="8" type="ORF">AC812_14120</name>
</gene>
<dbReference type="OrthoDB" id="9803381at2"/>